<feature type="chain" id="PRO_5034235032" evidence="1">
    <location>
        <begin position="20"/>
        <end position="566"/>
    </location>
</feature>
<dbReference type="Proteomes" id="UP000694388">
    <property type="component" value="Unplaced"/>
</dbReference>
<dbReference type="Ensembl" id="ENSEBUT00000020419.1">
    <property type="protein sequence ID" value="ENSEBUP00000019843.1"/>
    <property type="gene ID" value="ENSEBUG00000012327.1"/>
</dbReference>
<dbReference type="InterPro" id="IPR036322">
    <property type="entry name" value="WD40_repeat_dom_sf"/>
</dbReference>
<dbReference type="GO" id="GO:0005930">
    <property type="term" value="C:axoneme"/>
    <property type="evidence" value="ECO:0007669"/>
    <property type="project" value="TreeGrafter"/>
</dbReference>
<dbReference type="PANTHER" id="PTHR20870">
    <property type="entry name" value="BARDET-BIEDL SYNDROME 1 PROTEIN"/>
    <property type="match status" value="1"/>
</dbReference>
<dbReference type="GO" id="GO:0005119">
    <property type="term" value="F:smoothened binding"/>
    <property type="evidence" value="ECO:0007669"/>
    <property type="project" value="TreeGrafter"/>
</dbReference>
<evidence type="ECO:0000259" key="3">
    <source>
        <dbReference type="Pfam" id="PF23304"/>
    </source>
</evidence>
<evidence type="ECO:0000259" key="2">
    <source>
        <dbReference type="Pfam" id="PF14779"/>
    </source>
</evidence>
<dbReference type="AlphaFoldDB" id="A0A8C4QST1"/>
<name>A0A8C4QST1_EPTBU</name>
<evidence type="ECO:0000256" key="1">
    <source>
        <dbReference type="SAM" id="SignalP"/>
    </source>
</evidence>
<evidence type="ECO:0000313" key="5">
    <source>
        <dbReference type="Proteomes" id="UP000694388"/>
    </source>
</evidence>
<organism evidence="4 5">
    <name type="scientific">Eptatretus burgeri</name>
    <name type="common">Inshore hagfish</name>
    <dbReference type="NCBI Taxonomy" id="7764"/>
    <lineage>
        <taxon>Eukaryota</taxon>
        <taxon>Metazoa</taxon>
        <taxon>Chordata</taxon>
        <taxon>Craniata</taxon>
        <taxon>Vertebrata</taxon>
        <taxon>Cyclostomata</taxon>
        <taxon>Myxini</taxon>
        <taxon>Myxiniformes</taxon>
        <taxon>Myxinidae</taxon>
        <taxon>Eptatretinae</taxon>
        <taxon>Eptatretus</taxon>
    </lineage>
</organism>
<dbReference type="GeneTree" id="ENSGT00390000005232"/>
<reference evidence="4" key="1">
    <citation type="submission" date="2025-08" db="UniProtKB">
        <authorList>
            <consortium name="Ensembl"/>
        </authorList>
    </citation>
    <scope>IDENTIFICATION</scope>
</reference>
<feature type="domain" description="Bardet-Biedl syndrome 1 N-terminal" evidence="2">
    <location>
        <begin position="11"/>
        <end position="251"/>
    </location>
</feature>
<accession>A0A8C4QST1</accession>
<dbReference type="InterPro" id="IPR032728">
    <property type="entry name" value="BBS1_N"/>
</dbReference>
<dbReference type="InterPro" id="IPR056419">
    <property type="entry name" value="GAE_BBS1"/>
</dbReference>
<dbReference type="Pfam" id="PF14779">
    <property type="entry name" value="BBS1"/>
    <property type="match status" value="1"/>
</dbReference>
<keyword evidence="5" id="KW-1185">Reference proteome</keyword>
<dbReference type="PANTHER" id="PTHR20870:SF0">
    <property type="entry name" value="BARDET-BIEDL SYNDROME 1 PROTEIN"/>
    <property type="match status" value="1"/>
</dbReference>
<dbReference type="GO" id="GO:1905515">
    <property type="term" value="P:non-motile cilium assembly"/>
    <property type="evidence" value="ECO:0007669"/>
    <property type="project" value="InterPro"/>
</dbReference>
<sequence length="566" mass="62741">MHSMLKITFSCFILIAALADLHGDEDVKLVVADLGLGLNCAKVKVFSGTSLLFESTLTDLPSGVGAFHTDPNQPKGLAIAVASGSCIYVYKNLRPYFKFTLPPLKINAVEQDLWAQVREDKIDLAMLKEMLKNLRTTEGDSLSLRSLRFLTLTPPEMEPFIDLHKDVILKRETVITCMSTLKKSLAEEHAVSCPVIGTENCEIYVLDPEAFTILTKMNLPNVPVLTDASGLFDVDFRIIVSCRNGMICMLKRNSTEAKIIIKLTSHAVGLVRVNKNIVLGCMDETLSCYTHKGKKQWVLQLSAAVVAINLLDHKARGFQAVLVALANSEVQVYQDNVLVDSIQTQDVVTGICFGRYGREENTLIMTTKGGGLVIKILKRTAVFEKDKAHVPSARQVSRLQVPKKTKLYVDQMLREQENATAMHRVFQSDLFRLRLTTARAYASALEQSLAPVSNSVSQKLQLNAMVQGMGPTFKLTVHLKNTSSNCPLFDLFVVFCYDERLYSFPKAFFKAPMLIPGVNYPFEVLLESCDSGGASDVIKVFVCRHGWSSPIITAHVSMPACERLPL</sequence>
<dbReference type="GO" id="GO:0034464">
    <property type="term" value="C:BBSome"/>
    <property type="evidence" value="ECO:0007669"/>
    <property type="project" value="InterPro"/>
</dbReference>
<dbReference type="OMA" id="HADRRHY"/>
<dbReference type="Pfam" id="PF23304">
    <property type="entry name" value="GAE_BBS1"/>
    <property type="match status" value="1"/>
</dbReference>
<dbReference type="GO" id="GO:0005113">
    <property type="term" value="F:patched binding"/>
    <property type="evidence" value="ECO:0007669"/>
    <property type="project" value="TreeGrafter"/>
</dbReference>
<feature type="signal peptide" evidence="1">
    <location>
        <begin position="1"/>
        <end position="19"/>
    </location>
</feature>
<evidence type="ECO:0000313" key="4">
    <source>
        <dbReference type="Ensembl" id="ENSEBUP00000019843.1"/>
    </source>
</evidence>
<keyword evidence="1" id="KW-0732">Signal</keyword>
<reference evidence="4" key="2">
    <citation type="submission" date="2025-09" db="UniProtKB">
        <authorList>
            <consortium name="Ensembl"/>
        </authorList>
    </citation>
    <scope>IDENTIFICATION</scope>
</reference>
<dbReference type="GO" id="GO:0005813">
    <property type="term" value="C:centrosome"/>
    <property type="evidence" value="ECO:0007669"/>
    <property type="project" value="TreeGrafter"/>
</dbReference>
<dbReference type="SUPFAM" id="SSF50978">
    <property type="entry name" value="WD40 repeat-like"/>
    <property type="match status" value="1"/>
</dbReference>
<proteinExistence type="predicted"/>
<feature type="domain" description="Bardet-Biedl syndrome 1 protein GAE" evidence="3">
    <location>
        <begin position="460"/>
        <end position="562"/>
    </location>
</feature>
<dbReference type="InterPro" id="IPR028784">
    <property type="entry name" value="BBS1"/>
</dbReference>
<dbReference type="GO" id="GO:0061512">
    <property type="term" value="P:protein localization to cilium"/>
    <property type="evidence" value="ECO:0007669"/>
    <property type="project" value="TreeGrafter"/>
</dbReference>
<protein>
    <submittedName>
        <fullName evidence="4">Bardet-Biedl syndrome 1</fullName>
    </submittedName>
</protein>